<accession>A0A1J0GE62</accession>
<reference evidence="3" key="1">
    <citation type="journal article" date="2016" name="Front. Microbiol.">
        <title>Complete Genome Sequence of Clostridium estertheticum DSM 8809, a Microbe Identified in Spoiled Vacuum Packed Beef.</title>
        <authorList>
            <person name="Yu Z."/>
            <person name="Gunn L."/>
            <person name="Brennan E."/>
            <person name="Reid R."/>
            <person name="Wall P.G."/>
            <person name="Gaora O.P."/>
            <person name="Hurley D."/>
            <person name="Bolton D."/>
            <person name="Fanning S."/>
        </authorList>
    </citation>
    <scope>NUCLEOTIDE SEQUENCE [LARGE SCALE GENOMIC DNA]</scope>
    <source>
        <strain evidence="3">DSM 8809</strain>
    </source>
</reference>
<dbReference type="STRING" id="1552.A7L45_06000"/>
<dbReference type="KEGG" id="ceu:A7L45_06000"/>
<evidence type="ECO:0000256" key="1">
    <source>
        <dbReference type="SAM" id="Phobius"/>
    </source>
</evidence>
<proteinExistence type="predicted"/>
<evidence type="ECO:0000313" key="3">
    <source>
        <dbReference type="Proteomes" id="UP000182569"/>
    </source>
</evidence>
<keyword evidence="3" id="KW-1185">Reference proteome</keyword>
<feature type="transmembrane region" description="Helical" evidence="1">
    <location>
        <begin position="135"/>
        <end position="153"/>
    </location>
</feature>
<organism evidence="2 3">
    <name type="scientific">Clostridium estertheticum subsp. estertheticum</name>
    <dbReference type="NCBI Taxonomy" id="1552"/>
    <lineage>
        <taxon>Bacteria</taxon>
        <taxon>Bacillati</taxon>
        <taxon>Bacillota</taxon>
        <taxon>Clostridia</taxon>
        <taxon>Eubacteriales</taxon>
        <taxon>Clostridiaceae</taxon>
        <taxon>Clostridium</taxon>
    </lineage>
</organism>
<feature type="transmembrane region" description="Helical" evidence="1">
    <location>
        <begin position="103"/>
        <end position="123"/>
    </location>
</feature>
<dbReference type="OrthoDB" id="1937696at2"/>
<dbReference type="RefSeq" id="WP_071611943.1">
    <property type="nucleotide sequence ID" value="NZ_CP015756.1"/>
</dbReference>
<evidence type="ECO:0000313" key="2">
    <source>
        <dbReference type="EMBL" id="APC39650.1"/>
    </source>
</evidence>
<protein>
    <submittedName>
        <fullName evidence="2">Uncharacterized protein</fullName>
    </submittedName>
</protein>
<dbReference type="AlphaFoldDB" id="A0A1J0GE62"/>
<dbReference type="Proteomes" id="UP000182569">
    <property type="component" value="Chromosome"/>
</dbReference>
<name>A0A1J0GE62_9CLOT</name>
<gene>
    <name evidence="2" type="ORF">A7L45_06000</name>
</gene>
<keyword evidence="1" id="KW-1133">Transmembrane helix</keyword>
<keyword evidence="1" id="KW-0472">Membrane</keyword>
<sequence length="166" mass="19090">MIYKLLAYPLEHSMQLLSNKKIYTIDEQTFLSKNIDNILIPWNTAFDKVYYEYSQINSNSKESNEFRSLRKAYRNKFVGGGFGFEGAIKGITMASMLNTGTGVLFLLPYIIAVVHFFFAISSLKCAFGIEITVPTLQIIGIMLIVQIIYFLIIRKNYLFEIRKSLL</sequence>
<keyword evidence="1" id="KW-0812">Transmembrane</keyword>
<dbReference type="EMBL" id="CP015756">
    <property type="protein sequence ID" value="APC39650.1"/>
    <property type="molecule type" value="Genomic_DNA"/>
</dbReference>